<dbReference type="GO" id="GO:0046872">
    <property type="term" value="F:metal ion binding"/>
    <property type="evidence" value="ECO:0007669"/>
    <property type="project" value="InterPro"/>
</dbReference>
<comment type="caution">
    <text evidence="2">The sequence shown here is derived from an EMBL/GenBank/DDBJ whole genome shotgun (WGS) entry which is preliminary data.</text>
</comment>
<organism evidence="2 3">
    <name type="scientific">Amycolatopsis suaedae</name>
    <dbReference type="NCBI Taxonomy" id="2510978"/>
    <lineage>
        <taxon>Bacteria</taxon>
        <taxon>Bacillati</taxon>
        <taxon>Actinomycetota</taxon>
        <taxon>Actinomycetes</taxon>
        <taxon>Pseudonocardiales</taxon>
        <taxon>Pseudonocardiaceae</taxon>
        <taxon>Amycolatopsis</taxon>
    </lineage>
</organism>
<dbReference type="Pfam" id="PF11716">
    <property type="entry name" value="MDMPI_N"/>
    <property type="match status" value="1"/>
</dbReference>
<keyword evidence="3" id="KW-1185">Reference proteome</keyword>
<gene>
    <name evidence="2" type="ORF">EWH70_18815</name>
</gene>
<proteinExistence type="predicted"/>
<dbReference type="RefSeq" id="WP_130476756.1">
    <property type="nucleotide sequence ID" value="NZ_SFCC01000009.1"/>
</dbReference>
<reference evidence="2 3" key="1">
    <citation type="submission" date="2019-02" db="EMBL/GenBank/DDBJ databases">
        <title>Draft genome sequence of Amycolatopsis sp. 8-3EHSu isolated from roots of Suaeda maritima.</title>
        <authorList>
            <person name="Duangmal K."/>
            <person name="Chantavorakit T."/>
        </authorList>
    </citation>
    <scope>NUCLEOTIDE SEQUENCE [LARGE SCALE GENOMIC DNA]</scope>
    <source>
        <strain evidence="2 3">8-3EHSu</strain>
    </source>
</reference>
<dbReference type="AlphaFoldDB" id="A0A4Q7J623"/>
<dbReference type="InterPro" id="IPR034660">
    <property type="entry name" value="DinB/YfiT-like"/>
</dbReference>
<dbReference type="EMBL" id="SFCC01000009">
    <property type="protein sequence ID" value="RZQ62328.1"/>
    <property type="molecule type" value="Genomic_DNA"/>
</dbReference>
<protein>
    <recommendedName>
        <fullName evidence="1">Mycothiol-dependent maleylpyruvate isomerase metal-binding domain-containing protein</fullName>
    </recommendedName>
</protein>
<accession>A0A4Q7J623</accession>
<evidence type="ECO:0000259" key="1">
    <source>
        <dbReference type="Pfam" id="PF11716"/>
    </source>
</evidence>
<evidence type="ECO:0000313" key="3">
    <source>
        <dbReference type="Proteomes" id="UP000292003"/>
    </source>
</evidence>
<dbReference type="InterPro" id="IPR024344">
    <property type="entry name" value="MDMPI_metal-binding"/>
</dbReference>
<dbReference type="Proteomes" id="UP000292003">
    <property type="component" value="Unassembled WGS sequence"/>
</dbReference>
<sequence>MEIEPGKWEAVRAAVRTAGDRFAGLFPAAPDPAAKVTADWSVADMAAHVTAIAWQYTSMVKPGQERRMPALDGPIARTTVESVSDFNEITLAEYTERDVTVLAERLRAHIDEILLATTGSDPATPVPWLGGARLPLAGVLAHLLNELLIHGRDIAVALGRPWEIPPRDAALFFELFLLGVIRLGMGTLLDGGDRPRERRIAVEFRSRYTTPVTLVLHRGEVSVEQPRRDNDIRLFFDPPTFNLVMFHRVGKPRAALAGKIVVWGRRPWLLPAFLRKLRMP</sequence>
<dbReference type="Gene3D" id="1.20.120.450">
    <property type="entry name" value="dinb family like domain"/>
    <property type="match status" value="1"/>
</dbReference>
<dbReference type="OrthoDB" id="3669840at2"/>
<feature type="domain" description="Mycothiol-dependent maleylpyruvate isomerase metal-binding" evidence="1">
    <location>
        <begin position="12"/>
        <end position="155"/>
    </location>
</feature>
<dbReference type="SUPFAM" id="SSF109854">
    <property type="entry name" value="DinB/YfiT-like putative metalloenzymes"/>
    <property type="match status" value="1"/>
</dbReference>
<name>A0A4Q7J623_9PSEU</name>
<evidence type="ECO:0000313" key="2">
    <source>
        <dbReference type="EMBL" id="RZQ62328.1"/>
    </source>
</evidence>